<dbReference type="PANTHER" id="PTHR34203:SF15">
    <property type="entry name" value="SLL1173 PROTEIN"/>
    <property type="match status" value="1"/>
</dbReference>
<sequence length="282" mass="32354">MRIKKIPEYLLVFFQDPAKIPHYFKYLISKILWGHGMATIPLECKVRTSTFSEYLSVYGLMPSEGEVNIILKYLNDAKDVFDIGANVGVWSVLMSKANPNATIHSFEPNPETFLLLQANIEQNNCLNVKSNNFAVSDTTETLEFQVPENASILGRVRPTKNVKDDDGRFDNSKTIEVQSLTLFDYCQQNSVEKIDFLKIDIEGHELPALMSLELMLREHRVKAIHIETIEANHIRMGSSYHALLEFLQSCGYQFFTIRDDNLYREPIPLDKISEHNHICLPI</sequence>
<dbReference type="Proteomes" id="UP000606721">
    <property type="component" value="Unassembled WGS sequence"/>
</dbReference>
<dbReference type="SUPFAM" id="SSF53335">
    <property type="entry name" value="S-adenosyl-L-methionine-dependent methyltransferases"/>
    <property type="match status" value="1"/>
</dbReference>
<keyword evidence="2" id="KW-0808">Transferase</keyword>
<protein>
    <submittedName>
        <fullName evidence="2">FkbM family methyltransferase</fullName>
    </submittedName>
</protein>
<accession>A0ABR8C2S3</accession>
<feature type="domain" description="Methyltransferase FkbM" evidence="1">
    <location>
        <begin position="82"/>
        <end position="254"/>
    </location>
</feature>
<organism evidence="2 3">
    <name type="scientific">Aphanizomenon flos-aquae FACHB-1040</name>
    <dbReference type="NCBI Taxonomy" id="2692887"/>
    <lineage>
        <taxon>Bacteria</taxon>
        <taxon>Bacillati</taxon>
        <taxon>Cyanobacteriota</taxon>
        <taxon>Cyanophyceae</taxon>
        <taxon>Nostocales</taxon>
        <taxon>Aphanizomenonaceae</taxon>
        <taxon>Aphanizomenon</taxon>
    </lineage>
</organism>
<dbReference type="RefSeq" id="WP_338422805.1">
    <property type="nucleotide sequence ID" value="NZ_JACJQT010000058.1"/>
</dbReference>
<keyword evidence="3" id="KW-1185">Reference proteome</keyword>
<gene>
    <name evidence="2" type="ORF">H6F99_19250</name>
</gene>
<evidence type="ECO:0000313" key="3">
    <source>
        <dbReference type="Proteomes" id="UP000606721"/>
    </source>
</evidence>
<dbReference type="Pfam" id="PF05050">
    <property type="entry name" value="Methyltransf_21"/>
    <property type="match status" value="1"/>
</dbReference>
<reference evidence="2 3" key="1">
    <citation type="journal article" date="2020" name="ISME J.">
        <title>Comparative genomics reveals insights into cyanobacterial evolution and habitat adaptation.</title>
        <authorList>
            <person name="Chen M.Y."/>
            <person name="Teng W.K."/>
            <person name="Zhao L."/>
            <person name="Hu C.X."/>
            <person name="Zhou Y.K."/>
            <person name="Han B.P."/>
            <person name="Song L.R."/>
            <person name="Shu W.S."/>
        </authorList>
    </citation>
    <scope>NUCLEOTIDE SEQUENCE [LARGE SCALE GENOMIC DNA]</scope>
    <source>
        <strain evidence="2 3">FACHB-1040</strain>
    </source>
</reference>
<dbReference type="NCBIfam" id="TIGR01444">
    <property type="entry name" value="fkbM_fam"/>
    <property type="match status" value="1"/>
</dbReference>
<dbReference type="Gene3D" id="3.40.50.150">
    <property type="entry name" value="Vaccinia Virus protein VP39"/>
    <property type="match status" value="1"/>
</dbReference>
<proteinExistence type="predicted"/>
<name>A0ABR8C2S3_APHFL</name>
<dbReference type="GO" id="GO:0008168">
    <property type="term" value="F:methyltransferase activity"/>
    <property type="evidence" value="ECO:0007669"/>
    <property type="project" value="UniProtKB-KW"/>
</dbReference>
<dbReference type="InterPro" id="IPR052514">
    <property type="entry name" value="SAM-dependent_MTase"/>
</dbReference>
<dbReference type="EMBL" id="JACJQT010000058">
    <property type="protein sequence ID" value="MBD2280327.1"/>
    <property type="molecule type" value="Genomic_DNA"/>
</dbReference>
<keyword evidence="2" id="KW-0489">Methyltransferase</keyword>
<dbReference type="PANTHER" id="PTHR34203">
    <property type="entry name" value="METHYLTRANSFERASE, FKBM FAMILY PROTEIN"/>
    <property type="match status" value="1"/>
</dbReference>
<dbReference type="InterPro" id="IPR006342">
    <property type="entry name" value="FkbM_mtfrase"/>
</dbReference>
<dbReference type="InterPro" id="IPR029063">
    <property type="entry name" value="SAM-dependent_MTases_sf"/>
</dbReference>
<evidence type="ECO:0000259" key="1">
    <source>
        <dbReference type="Pfam" id="PF05050"/>
    </source>
</evidence>
<evidence type="ECO:0000313" key="2">
    <source>
        <dbReference type="EMBL" id="MBD2280327.1"/>
    </source>
</evidence>
<comment type="caution">
    <text evidence="2">The sequence shown here is derived from an EMBL/GenBank/DDBJ whole genome shotgun (WGS) entry which is preliminary data.</text>
</comment>
<dbReference type="GO" id="GO:0032259">
    <property type="term" value="P:methylation"/>
    <property type="evidence" value="ECO:0007669"/>
    <property type="project" value="UniProtKB-KW"/>
</dbReference>